<dbReference type="InterPro" id="IPR055414">
    <property type="entry name" value="LRR_R13L4/SHOC2-like"/>
</dbReference>
<evidence type="ECO:0000259" key="3">
    <source>
        <dbReference type="Pfam" id="PF00931"/>
    </source>
</evidence>
<keyword evidence="1" id="KW-0677">Repeat</keyword>
<dbReference type="InterPro" id="IPR032675">
    <property type="entry name" value="LRR_dom_sf"/>
</dbReference>
<dbReference type="SUPFAM" id="SSF52058">
    <property type="entry name" value="L domain-like"/>
    <property type="match status" value="1"/>
</dbReference>
<dbReference type="Pfam" id="PF00931">
    <property type="entry name" value="NB-ARC"/>
    <property type="match status" value="1"/>
</dbReference>
<keyword evidence="2" id="KW-0611">Plant defense</keyword>
<dbReference type="Gene3D" id="3.80.10.10">
    <property type="entry name" value="Ribonuclease Inhibitor"/>
    <property type="match status" value="2"/>
</dbReference>
<dbReference type="Pfam" id="PF23559">
    <property type="entry name" value="WHD_DRP"/>
    <property type="match status" value="1"/>
</dbReference>
<dbReference type="InterPro" id="IPR058922">
    <property type="entry name" value="WHD_DRP"/>
</dbReference>
<dbReference type="SUPFAM" id="SSF52540">
    <property type="entry name" value="P-loop containing nucleoside triphosphate hydrolases"/>
    <property type="match status" value="1"/>
</dbReference>
<dbReference type="OMA" id="EISTWRA"/>
<dbReference type="Gene3D" id="1.10.10.10">
    <property type="entry name" value="Winged helix-like DNA-binding domain superfamily/Winged helix DNA-binding domain"/>
    <property type="match status" value="1"/>
</dbReference>
<dbReference type="STRING" id="4533.J3M5V0"/>
<dbReference type="InterPro" id="IPR042197">
    <property type="entry name" value="Apaf_helical"/>
</dbReference>
<dbReference type="InterPro" id="IPR036388">
    <property type="entry name" value="WH-like_DNA-bd_sf"/>
</dbReference>
<evidence type="ECO:0000313" key="6">
    <source>
        <dbReference type="EnsemblPlants" id="OB05G19740.1"/>
    </source>
</evidence>
<protein>
    <submittedName>
        <fullName evidence="6">Uncharacterized protein</fullName>
    </submittedName>
</protein>
<name>J3M5V0_ORYBR</name>
<dbReference type="PRINTS" id="PR00364">
    <property type="entry name" value="DISEASERSIST"/>
</dbReference>
<feature type="domain" description="Disease resistance protein winged helix" evidence="4">
    <location>
        <begin position="315"/>
        <end position="384"/>
    </location>
</feature>
<dbReference type="InterPro" id="IPR002182">
    <property type="entry name" value="NB-ARC"/>
</dbReference>
<dbReference type="EnsemblPlants" id="OB05G19740.1">
    <property type="protein sequence ID" value="OB05G19740.1"/>
    <property type="gene ID" value="OB05G19740"/>
</dbReference>
<keyword evidence="7" id="KW-1185">Reference proteome</keyword>
<reference evidence="6" key="1">
    <citation type="journal article" date="2013" name="Nat. Commun.">
        <title>Whole-genome sequencing of Oryza brachyantha reveals mechanisms underlying Oryza genome evolution.</title>
        <authorList>
            <person name="Chen J."/>
            <person name="Huang Q."/>
            <person name="Gao D."/>
            <person name="Wang J."/>
            <person name="Lang Y."/>
            <person name="Liu T."/>
            <person name="Li B."/>
            <person name="Bai Z."/>
            <person name="Luis Goicoechea J."/>
            <person name="Liang C."/>
            <person name="Chen C."/>
            <person name="Zhang W."/>
            <person name="Sun S."/>
            <person name="Liao Y."/>
            <person name="Zhang X."/>
            <person name="Yang L."/>
            <person name="Song C."/>
            <person name="Wang M."/>
            <person name="Shi J."/>
            <person name="Liu G."/>
            <person name="Liu J."/>
            <person name="Zhou H."/>
            <person name="Zhou W."/>
            <person name="Yu Q."/>
            <person name="An N."/>
            <person name="Chen Y."/>
            <person name="Cai Q."/>
            <person name="Wang B."/>
            <person name="Liu B."/>
            <person name="Min J."/>
            <person name="Huang Y."/>
            <person name="Wu H."/>
            <person name="Li Z."/>
            <person name="Zhang Y."/>
            <person name="Yin Y."/>
            <person name="Song W."/>
            <person name="Jiang J."/>
            <person name="Jackson S.A."/>
            <person name="Wing R.A."/>
            <person name="Wang J."/>
            <person name="Chen M."/>
        </authorList>
    </citation>
    <scope>NUCLEOTIDE SEQUENCE [LARGE SCALE GENOMIC DNA]</scope>
    <source>
        <strain evidence="6">cv. IRGC 101232</strain>
    </source>
</reference>
<dbReference type="GO" id="GO:0006952">
    <property type="term" value="P:defense response"/>
    <property type="evidence" value="ECO:0007669"/>
    <property type="project" value="UniProtKB-KW"/>
</dbReference>
<dbReference type="InterPro" id="IPR027417">
    <property type="entry name" value="P-loop_NTPase"/>
</dbReference>
<evidence type="ECO:0000256" key="1">
    <source>
        <dbReference type="ARBA" id="ARBA00022737"/>
    </source>
</evidence>
<dbReference type="GO" id="GO:0043531">
    <property type="term" value="F:ADP binding"/>
    <property type="evidence" value="ECO:0007669"/>
    <property type="project" value="InterPro"/>
</dbReference>
<dbReference type="eggNOG" id="KOG4658">
    <property type="taxonomic scope" value="Eukaryota"/>
</dbReference>
<evidence type="ECO:0000259" key="5">
    <source>
        <dbReference type="Pfam" id="PF23598"/>
    </source>
</evidence>
<evidence type="ECO:0000256" key="2">
    <source>
        <dbReference type="ARBA" id="ARBA00022821"/>
    </source>
</evidence>
<feature type="domain" description="NB-ARC" evidence="3">
    <location>
        <begin position="60"/>
        <end position="226"/>
    </location>
</feature>
<dbReference type="HOGENOM" id="CLU_000837_8_1_1"/>
<proteinExistence type="predicted"/>
<dbReference type="Gramene" id="OB05G19740.1">
    <property type="protein sequence ID" value="OB05G19740.1"/>
    <property type="gene ID" value="OB05G19740"/>
</dbReference>
<dbReference type="Pfam" id="PF23598">
    <property type="entry name" value="LRR_14"/>
    <property type="match status" value="1"/>
</dbReference>
<dbReference type="Gene3D" id="3.40.50.300">
    <property type="entry name" value="P-loop containing nucleotide triphosphate hydrolases"/>
    <property type="match status" value="1"/>
</dbReference>
<dbReference type="AlphaFoldDB" id="J3M5V0"/>
<organism evidence="6">
    <name type="scientific">Oryza brachyantha</name>
    <name type="common">malo sina</name>
    <dbReference type="NCBI Taxonomy" id="4533"/>
    <lineage>
        <taxon>Eukaryota</taxon>
        <taxon>Viridiplantae</taxon>
        <taxon>Streptophyta</taxon>
        <taxon>Embryophyta</taxon>
        <taxon>Tracheophyta</taxon>
        <taxon>Spermatophyta</taxon>
        <taxon>Magnoliopsida</taxon>
        <taxon>Liliopsida</taxon>
        <taxon>Poales</taxon>
        <taxon>Poaceae</taxon>
        <taxon>BOP clade</taxon>
        <taxon>Oryzoideae</taxon>
        <taxon>Oryzeae</taxon>
        <taxon>Oryzinae</taxon>
        <taxon>Oryza</taxon>
    </lineage>
</organism>
<feature type="domain" description="Disease resistance R13L4/SHOC-2-like LRR" evidence="5">
    <location>
        <begin position="471"/>
        <end position="646"/>
    </location>
</feature>
<dbReference type="PANTHER" id="PTHR36766">
    <property type="entry name" value="PLANT BROAD-SPECTRUM MILDEW RESISTANCE PROTEIN RPW8"/>
    <property type="match status" value="1"/>
</dbReference>
<accession>J3M5V0</accession>
<dbReference type="Gene3D" id="1.10.8.430">
    <property type="entry name" value="Helical domain of apoptotic protease-activating factors"/>
    <property type="match status" value="1"/>
</dbReference>
<dbReference type="CDD" id="cd00267">
    <property type="entry name" value="ABC_ATPase"/>
    <property type="match status" value="1"/>
</dbReference>
<dbReference type="PANTHER" id="PTHR36766:SF34">
    <property type="entry name" value="NB-ARC DOMAIN-CONTAINING PROTEIN"/>
    <property type="match status" value="1"/>
</dbReference>
<evidence type="ECO:0000313" key="7">
    <source>
        <dbReference type="Proteomes" id="UP000006038"/>
    </source>
</evidence>
<evidence type="ECO:0000259" key="4">
    <source>
        <dbReference type="Pfam" id="PF23559"/>
    </source>
</evidence>
<dbReference type="Proteomes" id="UP000006038">
    <property type="component" value="Chromosome 5"/>
</dbReference>
<sequence length="793" mass="89926">MAHRIKDIKAEYNDILGQRRDANAIRNNLQVDHPMQKSNKIIGEASMLSNVEESKIAIRDREKDKIVSKLLDSNEEENFWIVSIVGLGGSGKTTMAKHICHVYEIKELFKNRIFWVHVSEEFDVQKLIGKLYETITGKKPDYQPQQQMVLEISEELSGNKFLLVLDAWHTDRYEWGQFMVHLQDRSPGSRILLTTRDQKVAEAVECKHIHDLVFLSDSDSWSLFLKSSGLVENDLGSDFTQVGKDILKRCGGVPLAIRTIAGVLREKTEIGTWRAIRGSELWNVESITDRVFASLKLSYIHLADELKQCFTFCSIFPKGCLINKDHLAAQWMAHGFIMPMKEEHPEDIASEYFDSLVKAGFFLRDTEESFDFISVYKMHDLIHDRAQYCENNKVVTSLARNMITNQTHTCRYLSLTSETEKVKRGLLDKVRALYMSDGNISFDKPVKKSCYVRSVVLDSKNLTPFPPFLLKFEYLGYLEICNVECKKIPEAISGCWNLQSLHFIRYNGFVMLPECIGKLKKLRTLELDIVDDLEGLPQSIGDCQDLQSLKIDCCDNLQGIPASIGKIENLRMLHITSCSALRKLPSKPCGEFNNLQILNLADCNLLQDLPSTFACPVLRTLNLSRTAITTLPQWVTLIDTLECIELEGCTKLVELPKAPAAFGMLPEWLGAIRQTPMVDSLPQSIGRITSLMDCDNLEQLAEEIQHLTSLGDLSLIGCPALTALPERIGKLSALRSLDVRRCSAIQRLPESIKQLPSLKRLTIRGCPDLAKRYETGVWEGWQLVSHIPNLYII</sequence>
<reference evidence="6" key="2">
    <citation type="submission" date="2013-04" db="UniProtKB">
        <authorList>
            <consortium name="EnsemblPlants"/>
        </authorList>
    </citation>
    <scope>IDENTIFICATION</scope>
</reference>